<keyword evidence="2" id="KW-0732">Signal</keyword>
<dbReference type="Proteomes" id="UP000321617">
    <property type="component" value="Unassembled WGS sequence"/>
</dbReference>
<evidence type="ECO:0000256" key="1">
    <source>
        <dbReference type="SAM" id="MobiDB-lite"/>
    </source>
</evidence>
<dbReference type="PANTHER" id="PTHR33657:SF6">
    <property type="entry name" value="SECRETED PROTEIN"/>
    <property type="match status" value="1"/>
</dbReference>
<name>A0A562VAV8_9ACTN</name>
<dbReference type="InterPro" id="IPR008701">
    <property type="entry name" value="NPP1"/>
</dbReference>
<organism evidence="3 4">
    <name type="scientific">Stackebrandtia albiflava</name>
    <dbReference type="NCBI Taxonomy" id="406432"/>
    <lineage>
        <taxon>Bacteria</taxon>
        <taxon>Bacillati</taxon>
        <taxon>Actinomycetota</taxon>
        <taxon>Actinomycetes</taxon>
        <taxon>Glycomycetales</taxon>
        <taxon>Glycomycetaceae</taxon>
        <taxon>Stackebrandtia</taxon>
    </lineage>
</organism>
<accession>A0A562VAV8</accession>
<dbReference type="AlphaFoldDB" id="A0A562VAV8"/>
<evidence type="ECO:0000256" key="2">
    <source>
        <dbReference type="SAM" id="SignalP"/>
    </source>
</evidence>
<gene>
    <name evidence="3" type="ORF">LX16_0683</name>
</gene>
<comment type="caution">
    <text evidence="3">The sequence shown here is derived from an EMBL/GenBank/DDBJ whole genome shotgun (WGS) entry which is preliminary data.</text>
</comment>
<evidence type="ECO:0000313" key="3">
    <source>
        <dbReference type="EMBL" id="TWJ14988.1"/>
    </source>
</evidence>
<protein>
    <submittedName>
        <fullName evidence="3">Necrosis inducing protein (NPP1)</fullName>
    </submittedName>
</protein>
<sequence length="266" mass="28970">MRTVAPHRPRSRSIHHRARAWATVVVIAGTLLAVTAAPAHAAPPPALPAASDAEQARWQPAFDYDTDGCYPTPAVGPDGTLNPGLNPSGALDGGCRDRSDLDNTNSYVRSRCDDSGWCAHLYDLYFEKDQVIPGWDPFGHRHDIEHVVVWVRDGIAQYVATSAHGDYTVHPRTAVTWQGTHPRIVYHKDGPSTHCFRLASATETPENHHGTWRFPDLVGWNHFPTGVRDILTAADFGSASLGISDAAFGHNLAEAMPPGIDFDPYG</sequence>
<dbReference type="EMBL" id="VLLL01000005">
    <property type="protein sequence ID" value="TWJ14988.1"/>
    <property type="molecule type" value="Genomic_DNA"/>
</dbReference>
<proteinExistence type="predicted"/>
<feature type="region of interest" description="Disordered" evidence="1">
    <location>
        <begin position="73"/>
        <end position="97"/>
    </location>
</feature>
<dbReference type="PANTHER" id="PTHR33657">
    <property type="entry name" value="DOMAIN PROTEIN, PUTATIVE (AFU_ORTHOLOGUE AFUA_5G00600)-RELATED"/>
    <property type="match status" value="1"/>
</dbReference>
<dbReference type="RefSeq" id="WP_147132918.1">
    <property type="nucleotide sequence ID" value="NZ_BAABIJ010000001.1"/>
</dbReference>
<feature type="chain" id="PRO_5022027479" evidence="2">
    <location>
        <begin position="42"/>
        <end position="266"/>
    </location>
</feature>
<dbReference type="Pfam" id="PF05630">
    <property type="entry name" value="NPP1"/>
    <property type="match status" value="1"/>
</dbReference>
<dbReference type="OrthoDB" id="4274514at2"/>
<keyword evidence="4" id="KW-1185">Reference proteome</keyword>
<feature type="signal peptide" evidence="2">
    <location>
        <begin position="1"/>
        <end position="41"/>
    </location>
</feature>
<evidence type="ECO:0000313" key="4">
    <source>
        <dbReference type="Proteomes" id="UP000321617"/>
    </source>
</evidence>
<reference evidence="3 4" key="1">
    <citation type="journal article" date="2013" name="Stand. Genomic Sci.">
        <title>Genomic Encyclopedia of Type Strains, Phase I: The one thousand microbial genomes (KMG-I) project.</title>
        <authorList>
            <person name="Kyrpides N.C."/>
            <person name="Woyke T."/>
            <person name="Eisen J.A."/>
            <person name="Garrity G."/>
            <person name="Lilburn T.G."/>
            <person name="Beck B.J."/>
            <person name="Whitman W.B."/>
            <person name="Hugenholtz P."/>
            <person name="Klenk H.P."/>
        </authorList>
    </citation>
    <scope>NUCLEOTIDE SEQUENCE [LARGE SCALE GENOMIC DNA]</scope>
    <source>
        <strain evidence="3 4">DSM 45044</strain>
    </source>
</reference>
<dbReference type="PIRSF" id="PIRSF029958">
    <property type="entry name" value="Necrosis-inducing_protein"/>
    <property type="match status" value="1"/>
</dbReference>